<evidence type="ECO:0000313" key="11">
    <source>
        <dbReference type="EMBL" id="HIS46786.1"/>
    </source>
</evidence>
<feature type="domain" description="Peptidase S11 D-alanyl-D-alanine carboxypeptidase A N-terminal" evidence="10">
    <location>
        <begin position="43"/>
        <end position="283"/>
    </location>
</feature>
<keyword evidence="3" id="KW-0378">Hydrolase</keyword>
<dbReference type="Pfam" id="PF00768">
    <property type="entry name" value="Peptidase_S11"/>
    <property type="match status" value="1"/>
</dbReference>
<dbReference type="GO" id="GO:0071555">
    <property type="term" value="P:cell wall organization"/>
    <property type="evidence" value="ECO:0007669"/>
    <property type="project" value="UniProtKB-KW"/>
</dbReference>
<evidence type="ECO:0000256" key="8">
    <source>
        <dbReference type="PIRSR" id="PIRSR618044-2"/>
    </source>
</evidence>
<dbReference type="GO" id="GO:0009252">
    <property type="term" value="P:peptidoglycan biosynthetic process"/>
    <property type="evidence" value="ECO:0007669"/>
    <property type="project" value="UniProtKB-KW"/>
</dbReference>
<feature type="active site" description="Proton acceptor" evidence="7">
    <location>
        <position position="79"/>
    </location>
</feature>
<evidence type="ECO:0000256" key="1">
    <source>
        <dbReference type="ARBA" id="ARBA00007164"/>
    </source>
</evidence>
<reference evidence="11" key="1">
    <citation type="submission" date="2020-10" db="EMBL/GenBank/DDBJ databases">
        <authorList>
            <person name="Gilroy R."/>
        </authorList>
    </citation>
    <scope>NUCLEOTIDE SEQUENCE</scope>
    <source>
        <strain evidence="11">CHK178-757</strain>
    </source>
</reference>
<dbReference type="InterPro" id="IPR001967">
    <property type="entry name" value="Peptidase_S11_N"/>
</dbReference>
<evidence type="ECO:0000256" key="7">
    <source>
        <dbReference type="PIRSR" id="PIRSR618044-1"/>
    </source>
</evidence>
<keyword evidence="11" id="KW-0121">Carboxypeptidase</keyword>
<dbReference type="EMBL" id="DVIT01000016">
    <property type="protein sequence ID" value="HIS46786.1"/>
    <property type="molecule type" value="Genomic_DNA"/>
</dbReference>
<dbReference type="SUPFAM" id="SSF56601">
    <property type="entry name" value="beta-lactamase/transpeptidase-like"/>
    <property type="match status" value="1"/>
</dbReference>
<dbReference type="Gene3D" id="3.40.710.10">
    <property type="entry name" value="DD-peptidase/beta-lactamase superfamily"/>
    <property type="match status" value="1"/>
</dbReference>
<evidence type="ECO:0000256" key="9">
    <source>
        <dbReference type="RuleBase" id="RU004016"/>
    </source>
</evidence>
<evidence type="ECO:0000259" key="10">
    <source>
        <dbReference type="Pfam" id="PF00768"/>
    </source>
</evidence>
<keyword evidence="4" id="KW-0133">Cell shape</keyword>
<evidence type="ECO:0000256" key="6">
    <source>
        <dbReference type="ARBA" id="ARBA00023316"/>
    </source>
</evidence>
<feature type="active site" evidence="7">
    <location>
        <position position="136"/>
    </location>
</feature>
<evidence type="ECO:0000256" key="5">
    <source>
        <dbReference type="ARBA" id="ARBA00022984"/>
    </source>
</evidence>
<dbReference type="InterPro" id="IPR018044">
    <property type="entry name" value="Peptidase_S11"/>
</dbReference>
<dbReference type="GO" id="GO:0008360">
    <property type="term" value="P:regulation of cell shape"/>
    <property type="evidence" value="ECO:0007669"/>
    <property type="project" value="UniProtKB-KW"/>
</dbReference>
<dbReference type="PANTHER" id="PTHR21581">
    <property type="entry name" value="D-ALANYL-D-ALANINE CARBOXYPEPTIDASE"/>
    <property type="match status" value="1"/>
</dbReference>
<keyword evidence="5" id="KW-0573">Peptidoglycan synthesis</keyword>
<protein>
    <submittedName>
        <fullName evidence="11">D-alanyl-D-alanine carboxypeptidase</fullName>
    </submittedName>
</protein>
<keyword evidence="6" id="KW-0961">Cell wall biogenesis/degradation</keyword>
<gene>
    <name evidence="11" type="ORF">IAB46_04335</name>
</gene>
<evidence type="ECO:0000256" key="3">
    <source>
        <dbReference type="ARBA" id="ARBA00022801"/>
    </source>
</evidence>
<reference evidence="11" key="2">
    <citation type="journal article" date="2021" name="PeerJ">
        <title>Extensive microbial diversity within the chicken gut microbiome revealed by metagenomics and culture.</title>
        <authorList>
            <person name="Gilroy R."/>
            <person name="Ravi A."/>
            <person name="Getino M."/>
            <person name="Pursley I."/>
            <person name="Horton D.L."/>
            <person name="Alikhan N.F."/>
            <person name="Baker D."/>
            <person name="Gharbi K."/>
            <person name="Hall N."/>
            <person name="Watson M."/>
            <person name="Adriaenssens E.M."/>
            <person name="Foster-Nyarko E."/>
            <person name="Jarju S."/>
            <person name="Secka A."/>
            <person name="Antonio M."/>
            <person name="Oren A."/>
            <person name="Chaudhuri R.R."/>
            <person name="La Ragione R."/>
            <person name="Hildebrand F."/>
            <person name="Pallen M.J."/>
        </authorList>
    </citation>
    <scope>NUCLEOTIDE SEQUENCE</scope>
    <source>
        <strain evidence="11">CHK178-757</strain>
    </source>
</reference>
<dbReference type="PANTHER" id="PTHR21581:SF6">
    <property type="entry name" value="TRAFFICKING PROTEIN PARTICLE COMPLEX SUBUNIT 12"/>
    <property type="match status" value="1"/>
</dbReference>
<comment type="similarity">
    <text evidence="1 9">Belongs to the peptidase S11 family.</text>
</comment>
<keyword evidence="2" id="KW-0732">Signal</keyword>
<sequence length="313" mass="34099">MATALALCLGFFSWAANSTRPRESYAIHLAGGSGQASSVMSDSVMDLYSDHILLIRLEDFETIREYQSTDAIYPASLTKIMTGILAIEALDNFDEKIIIQPEWIRTLKEKNASMAGFSPGEAVCVRDLLYGTLLPSGADGALALAWRISGSEEAFARLMNEKAQSLGMLHTHFSNATGLHEEDHVTTLQDMALLLDYALDNGVFRRIFTTHQYQTEATNMHEQGIFLESTLFGKMDAAEKETDGLVDSLGQLDFGGWILGGKTGYTPEAGLCLASLAQIHNEEYLLLTAGACGTSASAPYHILDAVEVYSHVE</sequence>
<evidence type="ECO:0000256" key="2">
    <source>
        <dbReference type="ARBA" id="ARBA00022729"/>
    </source>
</evidence>
<accession>A0A9D1JQ33</accession>
<dbReference type="GO" id="GO:0009002">
    <property type="term" value="F:serine-type D-Ala-D-Ala carboxypeptidase activity"/>
    <property type="evidence" value="ECO:0007669"/>
    <property type="project" value="InterPro"/>
</dbReference>
<comment type="caution">
    <text evidence="11">The sequence shown here is derived from an EMBL/GenBank/DDBJ whole genome shotgun (WGS) entry which is preliminary data.</text>
</comment>
<dbReference type="Proteomes" id="UP000823927">
    <property type="component" value="Unassembled WGS sequence"/>
</dbReference>
<evidence type="ECO:0000313" key="12">
    <source>
        <dbReference type="Proteomes" id="UP000823927"/>
    </source>
</evidence>
<dbReference type="InterPro" id="IPR012338">
    <property type="entry name" value="Beta-lactam/transpept-like"/>
</dbReference>
<dbReference type="PRINTS" id="PR00725">
    <property type="entry name" value="DADACBPTASE1"/>
</dbReference>
<dbReference type="AlphaFoldDB" id="A0A9D1JQ33"/>
<evidence type="ECO:0000256" key="4">
    <source>
        <dbReference type="ARBA" id="ARBA00022960"/>
    </source>
</evidence>
<proteinExistence type="inferred from homology"/>
<organism evidence="11 12">
    <name type="scientific">Candidatus Scybalocola faecigallinarum</name>
    <dbReference type="NCBI Taxonomy" id="2840941"/>
    <lineage>
        <taxon>Bacteria</taxon>
        <taxon>Bacillati</taxon>
        <taxon>Bacillota</taxon>
        <taxon>Clostridia</taxon>
        <taxon>Lachnospirales</taxon>
        <taxon>Lachnospiraceae</taxon>
        <taxon>Lachnospiraceae incertae sedis</taxon>
        <taxon>Candidatus Scybalocola (ex Gilroy et al. 2021)</taxon>
    </lineage>
</organism>
<feature type="binding site" evidence="8">
    <location>
        <position position="262"/>
    </location>
    <ligand>
        <name>substrate</name>
    </ligand>
</feature>
<dbReference type="GO" id="GO:0006508">
    <property type="term" value="P:proteolysis"/>
    <property type="evidence" value="ECO:0007669"/>
    <property type="project" value="InterPro"/>
</dbReference>
<feature type="active site" description="Acyl-ester intermediate" evidence="7">
    <location>
        <position position="76"/>
    </location>
</feature>
<keyword evidence="11" id="KW-0645">Protease</keyword>
<name>A0A9D1JQ33_9FIRM</name>